<feature type="compositionally biased region" description="Acidic residues" evidence="1">
    <location>
        <begin position="375"/>
        <end position="386"/>
    </location>
</feature>
<dbReference type="GO" id="GO:0036297">
    <property type="term" value="P:interstrand cross-link repair"/>
    <property type="evidence" value="ECO:0007669"/>
    <property type="project" value="TreeGrafter"/>
</dbReference>
<reference evidence="3" key="1">
    <citation type="journal article" date="2023" name="Commun. Biol.">
        <title>Genome analysis of Parmales, the sister group of diatoms, reveals the evolutionary specialization of diatoms from phago-mixotrophs to photoautotrophs.</title>
        <authorList>
            <person name="Ban H."/>
            <person name="Sato S."/>
            <person name="Yoshikawa S."/>
            <person name="Yamada K."/>
            <person name="Nakamura Y."/>
            <person name="Ichinomiya M."/>
            <person name="Sato N."/>
            <person name="Blanc-Mathieu R."/>
            <person name="Endo H."/>
            <person name="Kuwata A."/>
            <person name="Ogata H."/>
        </authorList>
    </citation>
    <scope>NUCLEOTIDE SEQUENCE [LARGE SCALE GENOMIC DNA]</scope>
</reference>
<dbReference type="GO" id="GO:0005634">
    <property type="term" value="C:nucleus"/>
    <property type="evidence" value="ECO:0007669"/>
    <property type="project" value="TreeGrafter"/>
</dbReference>
<gene>
    <name evidence="2" type="ORF">TL16_g03691</name>
</gene>
<dbReference type="GO" id="GO:0043138">
    <property type="term" value="F:3'-5' DNA helicase activity"/>
    <property type="evidence" value="ECO:0007669"/>
    <property type="project" value="TreeGrafter"/>
</dbReference>
<dbReference type="PANTHER" id="PTHR47957">
    <property type="entry name" value="ATP-DEPENDENT HELICASE HRQ1"/>
    <property type="match status" value="1"/>
</dbReference>
<comment type="caution">
    <text evidence="2">The sequence shown here is derived from an EMBL/GenBank/DDBJ whole genome shotgun (WGS) entry which is preliminary data.</text>
</comment>
<feature type="region of interest" description="Disordered" evidence="1">
    <location>
        <begin position="351"/>
        <end position="386"/>
    </location>
</feature>
<sequence>MIKCCMKERGLGEKEKEVFGEKECNEVIEWSDKSGLTEFKRRTNEVGDEEIVKVIKKSHDLNIDVRGSRQFNYNVLSSSKHLDTVNYSHVFYYCYPGAVFTIRGKKYIVGDVENPPLGYALKTWTGVVDCEEFKGDYETTALKSTVVTVLKSLRVGKFNLVSLNVKKRVYGFLKVKNGKILGEERLEVPAWEFDTTGITFNIGGGGVGCEGKHAVNHGLLKVMWCGFCVGVRNCTRLGKGIGKTEGRNLAILCKEKYDVVKKKDTTTTTTTITAASSVKESQSPRKRRREAAVTESAKLLAARSKHVVIGRPEWELADMGNDNYTRTYTVGKEVGTNKGFIIDGEKEFAREFGERGGGGEFDTDQVKKGLKCKEGDDDENDDDDKK</sequence>
<feature type="compositionally biased region" description="Basic and acidic residues" evidence="1">
    <location>
        <begin position="364"/>
        <end position="374"/>
    </location>
</feature>
<name>A0A9W7A5P0_9STRA</name>
<evidence type="ECO:0000313" key="3">
    <source>
        <dbReference type="Proteomes" id="UP001162640"/>
    </source>
</evidence>
<dbReference type="EMBL" id="BLQM01000099">
    <property type="protein sequence ID" value="GMH63367.1"/>
    <property type="molecule type" value="Genomic_DNA"/>
</dbReference>
<dbReference type="GO" id="GO:0006289">
    <property type="term" value="P:nucleotide-excision repair"/>
    <property type="evidence" value="ECO:0007669"/>
    <property type="project" value="TreeGrafter"/>
</dbReference>
<organism evidence="2 3">
    <name type="scientific">Triparma laevis f. inornata</name>
    <dbReference type="NCBI Taxonomy" id="1714386"/>
    <lineage>
        <taxon>Eukaryota</taxon>
        <taxon>Sar</taxon>
        <taxon>Stramenopiles</taxon>
        <taxon>Ochrophyta</taxon>
        <taxon>Bolidophyceae</taxon>
        <taxon>Parmales</taxon>
        <taxon>Triparmaceae</taxon>
        <taxon>Triparma</taxon>
    </lineage>
</organism>
<proteinExistence type="predicted"/>
<accession>A0A9W7A5P0</accession>
<evidence type="ECO:0000256" key="1">
    <source>
        <dbReference type="SAM" id="MobiDB-lite"/>
    </source>
</evidence>
<protein>
    <submittedName>
        <fullName evidence="2">Uncharacterized protein</fullName>
    </submittedName>
</protein>
<dbReference type="AlphaFoldDB" id="A0A9W7A5P0"/>
<evidence type="ECO:0000313" key="2">
    <source>
        <dbReference type="EMBL" id="GMH63367.1"/>
    </source>
</evidence>
<dbReference type="PANTHER" id="PTHR47957:SF3">
    <property type="entry name" value="ATP-DEPENDENT HELICASE HRQ1"/>
    <property type="match status" value="1"/>
</dbReference>
<dbReference type="Proteomes" id="UP001162640">
    <property type="component" value="Unassembled WGS sequence"/>
</dbReference>